<feature type="domain" description="L-lysine epsilon oxidase C-terminal" evidence="2">
    <location>
        <begin position="33"/>
        <end position="192"/>
    </location>
</feature>
<sequence length="332" mass="37181">SNNFRRFDVPGAQAPQLWPWLYGDAISIPPTGSVRQHATLSNLQLSFLEQWVKGDFINDYTPQSACPAHANVTPLDDYPIAEQPELLTRGAMEFCLADAFHPGCEMTWPMRTAGMYMSAFRLKHAQADLPSDRYYYGPVMNSDVYTLAQGPLFGGQVAGGITRWMAIPWQTDTASCRDGYSCEYDPFLPTFWPARVPNQIMNQFRYQQVLDTSLSDSTRQQAFAYRTDWLDDLPLHGNPTTYTNQINSMIDNFAELAIVQPHIGVIGDAQFPSAMQVGILPNNPQDEAQVNLASKAMQHTKATLSAEHASHRSQSNLGVTEKASRFHRNKGR</sequence>
<name>A0A0F9DL53_9ZZZZ</name>
<comment type="caution">
    <text evidence="3">The sequence shown here is derived from an EMBL/GenBank/DDBJ whole genome shotgun (WGS) entry which is preliminary data.</text>
</comment>
<feature type="non-terminal residue" evidence="3">
    <location>
        <position position="1"/>
    </location>
</feature>
<proteinExistence type="predicted"/>
<reference evidence="3" key="1">
    <citation type="journal article" date="2015" name="Nature">
        <title>Complex archaea that bridge the gap between prokaryotes and eukaryotes.</title>
        <authorList>
            <person name="Spang A."/>
            <person name="Saw J.H."/>
            <person name="Jorgensen S.L."/>
            <person name="Zaremba-Niedzwiedzka K."/>
            <person name="Martijn J."/>
            <person name="Lind A.E."/>
            <person name="van Eijk R."/>
            <person name="Schleper C."/>
            <person name="Guy L."/>
            <person name="Ettema T.J."/>
        </authorList>
    </citation>
    <scope>NUCLEOTIDE SEQUENCE</scope>
</reference>
<dbReference type="EMBL" id="LAZR01038885">
    <property type="protein sequence ID" value="KKL18396.1"/>
    <property type="molecule type" value="Genomic_DNA"/>
</dbReference>
<evidence type="ECO:0000256" key="1">
    <source>
        <dbReference type="SAM" id="MobiDB-lite"/>
    </source>
</evidence>
<dbReference type="InterPro" id="IPR041173">
    <property type="entry name" value="LodA_C"/>
</dbReference>
<dbReference type="AlphaFoldDB" id="A0A0F9DL53"/>
<protein>
    <recommendedName>
        <fullName evidence="2">L-lysine epsilon oxidase C-terminal domain-containing protein</fullName>
    </recommendedName>
</protein>
<accession>A0A0F9DL53</accession>
<evidence type="ECO:0000313" key="3">
    <source>
        <dbReference type="EMBL" id="KKL18396.1"/>
    </source>
</evidence>
<evidence type="ECO:0000259" key="2">
    <source>
        <dbReference type="Pfam" id="PF18417"/>
    </source>
</evidence>
<dbReference type="Pfam" id="PF18417">
    <property type="entry name" value="LodA_C"/>
    <property type="match status" value="1"/>
</dbReference>
<organism evidence="3">
    <name type="scientific">marine sediment metagenome</name>
    <dbReference type="NCBI Taxonomy" id="412755"/>
    <lineage>
        <taxon>unclassified sequences</taxon>
        <taxon>metagenomes</taxon>
        <taxon>ecological metagenomes</taxon>
    </lineage>
</organism>
<feature type="region of interest" description="Disordered" evidence="1">
    <location>
        <begin position="303"/>
        <end position="332"/>
    </location>
</feature>
<gene>
    <name evidence="3" type="ORF">LCGC14_2475930</name>
</gene>